<dbReference type="GO" id="GO:0003700">
    <property type="term" value="F:DNA-binding transcription factor activity"/>
    <property type="evidence" value="ECO:0007669"/>
    <property type="project" value="InterPro"/>
</dbReference>
<gene>
    <name evidence="7" type="ORF">EHE22_01640</name>
</gene>
<evidence type="ECO:0000256" key="1">
    <source>
        <dbReference type="ARBA" id="ARBA00009437"/>
    </source>
</evidence>
<dbReference type="Pfam" id="PF00126">
    <property type="entry name" value="HTH_1"/>
    <property type="match status" value="1"/>
</dbReference>
<evidence type="ECO:0000313" key="8">
    <source>
        <dbReference type="Proteomes" id="UP000526233"/>
    </source>
</evidence>
<organism evidence="7 8">
    <name type="scientific">Brucella pseudogrignonensis</name>
    <dbReference type="NCBI Taxonomy" id="419475"/>
    <lineage>
        <taxon>Bacteria</taxon>
        <taxon>Pseudomonadati</taxon>
        <taxon>Pseudomonadota</taxon>
        <taxon>Alphaproteobacteria</taxon>
        <taxon>Hyphomicrobiales</taxon>
        <taxon>Brucellaceae</taxon>
        <taxon>Brucella/Ochrobactrum group</taxon>
        <taxon>Brucella</taxon>
    </lineage>
</organism>
<dbReference type="Pfam" id="PF03466">
    <property type="entry name" value="LysR_substrate"/>
    <property type="match status" value="1"/>
</dbReference>
<dbReference type="FunFam" id="1.10.10.10:FF:000001">
    <property type="entry name" value="LysR family transcriptional regulator"/>
    <property type="match status" value="1"/>
</dbReference>
<dbReference type="Gene3D" id="3.40.190.10">
    <property type="entry name" value="Periplasmic binding protein-like II"/>
    <property type="match status" value="2"/>
</dbReference>
<proteinExistence type="inferred from homology"/>
<dbReference type="Proteomes" id="UP000526233">
    <property type="component" value="Unassembled WGS sequence"/>
</dbReference>
<dbReference type="PANTHER" id="PTHR30579">
    <property type="entry name" value="TRANSCRIPTIONAL REGULATOR"/>
    <property type="match status" value="1"/>
</dbReference>
<dbReference type="RefSeq" id="WP_171379610.1">
    <property type="nucleotide sequence ID" value="NZ_PKQI01000001.1"/>
</dbReference>
<evidence type="ECO:0000259" key="6">
    <source>
        <dbReference type="PROSITE" id="PS50931"/>
    </source>
</evidence>
<dbReference type="InterPro" id="IPR036388">
    <property type="entry name" value="WH-like_DNA-bd_sf"/>
</dbReference>
<sequence length="308" mass="33718">MTTIEVDGVRAFLMVADHRSFTRAAEALGVTQAAVSVKLKRLEERLGQRLVERTPRQVRLSAQGEIFMPSAREFLAAHQRAIESLSAARRHFRLGIASHVMGPEVPMLLARMKALDPALTIEVLLDSSRALLDLFDNGRLDAVIIRNDDDRRDGEILGPEHFGWFAAPGFMHRPDEPLPMAGLSPCCMVRELAVPLLNRAAIAWEEVFIGGTSAIAAALSAGLAVAPFPRRLAPSDVIDVGDALGLPPLPSLSLVLHSSLSDQRTKETLRAITAVFREHRTASNSPMRHTPTFPTRGPTKLLQATDRR</sequence>
<keyword evidence="2" id="KW-0805">Transcription regulation</keyword>
<dbReference type="PROSITE" id="PS50931">
    <property type="entry name" value="HTH_LYSR"/>
    <property type="match status" value="1"/>
</dbReference>
<dbReference type="SUPFAM" id="SSF53850">
    <property type="entry name" value="Periplasmic binding protein-like II"/>
    <property type="match status" value="1"/>
</dbReference>
<dbReference type="SUPFAM" id="SSF46785">
    <property type="entry name" value="Winged helix' DNA-binding domain"/>
    <property type="match status" value="1"/>
</dbReference>
<feature type="region of interest" description="Disordered" evidence="5">
    <location>
        <begin position="281"/>
        <end position="308"/>
    </location>
</feature>
<comment type="caution">
    <text evidence="7">The sequence shown here is derived from an EMBL/GenBank/DDBJ whole genome shotgun (WGS) entry which is preliminary data.</text>
</comment>
<reference evidence="7 8" key="1">
    <citation type="submission" date="2018-11" db="EMBL/GenBank/DDBJ databases">
        <title>Genome sequencing and analysis.</title>
        <authorList>
            <person name="Huang Y.-T."/>
        </authorList>
    </citation>
    <scope>NUCLEOTIDE SEQUENCE [LARGE SCALE GENOMIC DNA]</scope>
    <source>
        <strain evidence="7 8">SHIN</strain>
    </source>
</reference>
<evidence type="ECO:0000256" key="2">
    <source>
        <dbReference type="ARBA" id="ARBA00023015"/>
    </source>
</evidence>
<name>A0A7Y3T150_9HYPH</name>
<comment type="similarity">
    <text evidence="1">Belongs to the LysR transcriptional regulatory family.</text>
</comment>
<evidence type="ECO:0000256" key="5">
    <source>
        <dbReference type="SAM" id="MobiDB-lite"/>
    </source>
</evidence>
<dbReference type="InterPro" id="IPR050176">
    <property type="entry name" value="LTTR"/>
</dbReference>
<dbReference type="EMBL" id="PKQI01000001">
    <property type="protein sequence ID" value="NNV19131.1"/>
    <property type="molecule type" value="Genomic_DNA"/>
</dbReference>
<dbReference type="InterPro" id="IPR000847">
    <property type="entry name" value="LysR_HTH_N"/>
</dbReference>
<dbReference type="InterPro" id="IPR036390">
    <property type="entry name" value="WH_DNA-bd_sf"/>
</dbReference>
<feature type="domain" description="HTH lysR-type" evidence="6">
    <location>
        <begin position="4"/>
        <end position="61"/>
    </location>
</feature>
<dbReference type="InterPro" id="IPR005119">
    <property type="entry name" value="LysR_subst-bd"/>
</dbReference>
<dbReference type="PANTHER" id="PTHR30579:SF7">
    <property type="entry name" value="HTH-TYPE TRANSCRIPTIONAL REGULATOR LRHA-RELATED"/>
    <property type="match status" value="1"/>
</dbReference>
<dbReference type="Gene3D" id="1.10.10.10">
    <property type="entry name" value="Winged helix-like DNA-binding domain superfamily/Winged helix DNA-binding domain"/>
    <property type="match status" value="1"/>
</dbReference>
<evidence type="ECO:0000256" key="3">
    <source>
        <dbReference type="ARBA" id="ARBA00023125"/>
    </source>
</evidence>
<evidence type="ECO:0000313" key="7">
    <source>
        <dbReference type="EMBL" id="NNV19131.1"/>
    </source>
</evidence>
<keyword evidence="4" id="KW-0804">Transcription</keyword>
<accession>A0A7Y3T150</accession>
<protein>
    <submittedName>
        <fullName evidence="7">LysR family transcriptional regulator</fullName>
    </submittedName>
</protein>
<dbReference type="PRINTS" id="PR00039">
    <property type="entry name" value="HTHLYSR"/>
</dbReference>
<keyword evidence="3" id="KW-0238">DNA-binding</keyword>
<dbReference type="GO" id="GO:0003677">
    <property type="term" value="F:DNA binding"/>
    <property type="evidence" value="ECO:0007669"/>
    <property type="project" value="UniProtKB-KW"/>
</dbReference>
<dbReference type="AlphaFoldDB" id="A0A7Y3T150"/>
<evidence type="ECO:0000256" key="4">
    <source>
        <dbReference type="ARBA" id="ARBA00023163"/>
    </source>
</evidence>